<sequence length="539" mass="62234">MYETHCNEFYHHLNEEKTKFETTKGYLTEIKNNRKKRGILGQLLTSVFGVNDEVYRDIDTLNNNQQKLIDAANHQTKIMISTITGVNQTEEQIQKKLDKFQAKLNEAIAFMNKNNVWYKSIDNNHVKIQVMQAYELANNFINEIMDYYTGLLEIYLQKASVYSILTPTHVSNIIKMANQRLPSNLKIIQDQIMQTEMNVNTTHIRVYAYFPIHDVTKYTLIHVTPIPERKTDGSFECLTTQQTFIGFDYNNERYFELSQEEFKDCLHHNTEFVCYPVAVKNMQLNKNCIVDQLFKTENNTQTQCTSEIYKMSTDIVWKQLFMQNTWLFVTTKPVAISIVFDGQRQEITIHYVGVLHISENCVIKTLNNILAAKRTTTVTVLASYSKTTNFSINTQILPTNIKDISKVEVVLDRTKGIFDHLVTSETSLQTQLDNTIWKQLQSHTYIASISTSLVIITLAFVLIYFGPQVLKRLSTIITARRNAAPPARLPSTVSSIPHTQLTQQPYGVPRRMPTQAQQTDEGQARLYETIELYQLRSCP</sequence>
<comment type="caution">
    <text evidence="1">The sequence shown here is derived from an EMBL/GenBank/DDBJ whole genome shotgun (WGS) entry which is preliminary data.</text>
</comment>
<reference evidence="1" key="1">
    <citation type="submission" date="2023-03" db="EMBL/GenBank/DDBJ databases">
        <title>Chromosome-level genomes of two armyworms, Mythimna separata and Mythimna loreyi, provide insights into the biosynthesis and reception of sex pheromones.</title>
        <authorList>
            <person name="Zhao H."/>
        </authorList>
    </citation>
    <scope>NUCLEOTIDE SEQUENCE</scope>
    <source>
        <strain evidence="1">BeijingLab</strain>
    </source>
</reference>
<dbReference type="Proteomes" id="UP001231649">
    <property type="component" value="Chromosome 15"/>
</dbReference>
<accession>A0ACC2QUR2</accession>
<proteinExistence type="predicted"/>
<protein>
    <submittedName>
        <fullName evidence="1">Uncharacterized protein</fullName>
    </submittedName>
</protein>
<name>A0ACC2QUR2_9NEOP</name>
<gene>
    <name evidence="1" type="ORF">PYW08_003503</name>
</gene>
<keyword evidence="2" id="KW-1185">Reference proteome</keyword>
<evidence type="ECO:0000313" key="2">
    <source>
        <dbReference type="Proteomes" id="UP001231649"/>
    </source>
</evidence>
<dbReference type="EMBL" id="CM056791">
    <property type="protein sequence ID" value="KAJ8725320.1"/>
    <property type="molecule type" value="Genomic_DNA"/>
</dbReference>
<organism evidence="1 2">
    <name type="scientific">Mythimna loreyi</name>
    <dbReference type="NCBI Taxonomy" id="667449"/>
    <lineage>
        <taxon>Eukaryota</taxon>
        <taxon>Metazoa</taxon>
        <taxon>Ecdysozoa</taxon>
        <taxon>Arthropoda</taxon>
        <taxon>Hexapoda</taxon>
        <taxon>Insecta</taxon>
        <taxon>Pterygota</taxon>
        <taxon>Neoptera</taxon>
        <taxon>Endopterygota</taxon>
        <taxon>Lepidoptera</taxon>
        <taxon>Glossata</taxon>
        <taxon>Ditrysia</taxon>
        <taxon>Noctuoidea</taxon>
        <taxon>Noctuidae</taxon>
        <taxon>Noctuinae</taxon>
        <taxon>Hadenini</taxon>
        <taxon>Mythimna</taxon>
    </lineage>
</organism>
<evidence type="ECO:0000313" key="1">
    <source>
        <dbReference type="EMBL" id="KAJ8725320.1"/>
    </source>
</evidence>